<protein>
    <submittedName>
        <fullName evidence="1">Uncharacterized protein</fullName>
    </submittedName>
</protein>
<dbReference type="AlphaFoldDB" id="A0A1I5NL05"/>
<dbReference type="EMBL" id="FOXB01000011">
    <property type="protein sequence ID" value="SFP22518.1"/>
    <property type="molecule type" value="Genomic_DNA"/>
</dbReference>
<evidence type="ECO:0000313" key="1">
    <source>
        <dbReference type="EMBL" id="SFP22518.1"/>
    </source>
</evidence>
<proteinExistence type="predicted"/>
<reference evidence="1 2" key="1">
    <citation type="submission" date="2016-10" db="EMBL/GenBank/DDBJ databases">
        <authorList>
            <person name="de Groot N.N."/>
        </authorList>
    </citation>
    <scope>NUCLEOTIDE SEQUENCE [LARGE SCALE GENOMIC DNA]</scope>
    <source>
        <strain evidence="1 2">EP1-55-1</strain>
    </source>
</reference>
<name>A0A1I5NL05_9BACT</name>
<gene>
    <name evidence="1" type="ORF">SAMN05216234_11113</name>
</gene>
<organism evidence="1 2">
    <name type="scientific">Hydrogenimonas thermophila</name>
    <dbReference type="NCBI Taxonomy" id="223786"/>
    <lineage>
        <taxon>Bacteria</taxon>
        <taxon>Pseudomonadati</taxon>
        <taxon>Campylobacterota</taxon>
        <taxon>Epsilonproteobacteria</taxon>
        <taxon>Campylobacterales</taxon>
        <taxon>Hydrogenimonadaceae</taxon>
        <taxon>Hydrogenimonas</taxon>
    </lineage>
</organism>
<dbReference type="Proteomes" id="UP000199227">
    <property type="component" value="Unassembled WGS sequence"/>
</dbReference>
<sequence length="66" mass="7705">MSNEKELDKWELARNEAKEKLLACQKEMQVQSCLKCEKVIGCQIRNEYVRKVYESMNKGQGGGFEF</sequence>
<accession>A0A1I5NL05</accession>
<dbReference type="STRING" id="223786.SAMN05216234_11113"/>
<evidence type="ECO:0000313" key="2">
    <source>
        <dbReference type="Proteomes" id="UP000199227"/>
    </source>
</evidence>
<keyword evidence="2" id="KW-1185">Reference proteome</keyword>